<dbReference type="PANTHER" id="PTHR30576">
    <property type="entry name" value="COLANIC BIOSYNTHESIS UDP-GLUCOSE LIPID CARRIER TRANSFERASE"/>
    <property type="match status" value="1"/>
</dbReference>
<accession>A0ABP9TLL8</accession>
<feature type="domain" description="Bacterial sugar transferase" evidence="8">
    <location>
        <begin position="259"/>
        <end position="446"/>
    </location>
</feature>
<keyword evidence="10" id="KW-1185">Reference proteome</keyword>
<gene>
    <name evidence="9" type="ORF">GCM10025778_15880</name>
</gene>
<evidence type="ECO:0000256" key="2">
    <source>
        <dbReference type="ARBA" id="ARBA00006464"/>
    </source>
</evidence>
<dbReference type="Proteomes" id="UP001501257">
    <property type="component" value="Unassembled WGS sequence"/>
</dbReference>
<proteinExistence type="inferred from homology"/>
<keyword evidence="6 7" id="KW-0472">Membrane</keyword>
<evidence type="ECO:0000256" key="3">
    <source>
        <dbReference type="ARBA" id="ARBA00022679"/>
    </source>
</evidence>
<dbReference type="InterPro" id="IPR017475">
    <property type="entry name" value="EPS_sugar_tfrase"/>
</dbReference>
<comment type="similarity">
    <text evidence="2">Belongs to the bacterial sugar transferase family.</text>
</comment>
<evidence type="ECO:0000256" key="6">
    <source>
        <dbReference type="ARBA" id="ARBA00023136"/>
    </source>
</evidence>
<evidence type="ECO:0000313" key="9">
    <source>
        <dbReference type="EMBL" id="GAA5227055.1"/>
    </source>
</evidence>
<feature type="transmembrane region" description="Helical" evidence="7">
    <location>
        <begin position="93"/>
        <end position="112"/>
    </location>
</feature>
<evidence type="ECO:0000256" key="7">
    <source>
        <dbReference type="SAM" id="Phobius"/>
    </source>
</evidence>
<evidence type="ECO:0000256" key="4">
    <source>
        <dbReference type="ARBA" id="ARBA00022692"/>
    </source>
</evidence>
<protein>
    <submittedName>
        <fullName evidence="9">Sugar transferase</fullName>
    </submittedName>
</protein>
<organism evidence="9 10">
    <name type="scientific">Paeniglutamicibacter antarcticus</name>
    <dbReference type="NCBI Taxonomy" id="494023"/>
    <lineage>
        <taxon>Bacteria</taxon>
        <taxon>Bacillati</taxon>
        <taxon>Actinomycetota</taxon>
        <taxon>Actinomycetes</taxon>
        <taxon>Micrococcales</taxon>
        <taxon>Micrococcaceae</taxon>
        <taxon>Paeniglutamicibacter</taxon>
    </lineage>
</organism>
<reference evidence="10" key="1">
    <citation type="journal article" date="2019" name="Int. J. Syst. Evol. Microbiol.">
        <title>The Global Catalogue of Microorganisms (GCM) 10K type strain sequencing project: providing services to taxonomists for standard genome sequencing and annotation.</title>
        <authorList>
            <consortium name="The Broad Institute Genomics Platform"/>
            <consortium name="The Broad Institute Genome Sequencing Center for Infectious Disease"/>
            <person name="Wu L."/>
            <person name="Ma J."/>
        </authorList>
    </citation>
    <scope>NUCLEOTIDE SEQUENCE [LARGE SCALE GENOMIC DNA]</scope>
    <source>
        <strain evidence="10">JCM 18952</strain>
    </source>
</reference>
<evidence type="ECO:0000259" key="8">
    <source>
        <dbReference type="Pfam" id="PF02397"/>
    </source>
</evidence>
<keyword evidence="4 7" id="KW-0812">Transmembrane</keyword>
<dbReference type="GO" id="GO:0016740">
    <property type="term" value="F:transferase activity"/>
    <property type="evidence" value="ECO:0007669"/>
    <property type="project" value="UniProtKB-KW"/>
</dbReference>
<dbReference type="Gene3D" id="3.40.50.720">
    <property type="entry name" value="NAD(P)-binding Rossmann-like Domain"/>
    <property type="match status" value="1"/>
</dbReference>
<dbReference type="InterPro" id="IPR003362">
    <property type="entry name" value="Bact_transf"/>
</dbReference>
<comment type="subcellular location">
    <subcellularLocation>
        <location evidence="1">Membrane</location>
        <topology evidence="1">Multi-pass membrane protein</topology>
    </subcellularLocation>
</comment>
<sequence length="452" mass="49881">MKTLMIVDTLVVSGLIFAVQLNIGTLLQGVDVLIAFSAAMLWLLMLSMKGARQPQVLGVGSDEYKRVLEASILSAGLVAIATVISHGVIPYELVIFGILPGTVALLFTRWILRRILHIRARQGATLSRVVVIGGAPDVRYLVDQIKKKSASIFHVVAIVEDTGQGLVIGDIPVLHGIENLDHLIRVNGADAVMVAGSLHSGSDAVKNLSWELEKSDTELILASSLTNVAGPRIKMRPVEGLPLMHVEPPVFSGARMWAKRALDIGLSSCALVLLAPVFATIALTVRVDSKGPIVFRQRRVGKTGRDFVMFKFRTMSEDAEDRLEALQHENEGAGPLFKLKNDPRVTRVGRVLRKLSLDELPQIFNVLRGDMSLVGPRPPLRTEVECYENHTFRRLLIRPGLTGLWQVNGRSDLSWEDSVRLDLYYVENWSVVGDCIIMWHTLKAMIQPRGAY</sequence>
<evidence type="ECO:0000256" key="1">
    <source>
        <dbReference type="ARBA" id="ARBA00004141"/>
    </source>
</evidence>
<dbReference type="Pfam" id="PF02397">
    <property type="entry name" value="Bac_transf"/>
    <property type="match status" value="1"/>
</dbReference>
<feature type="transmembrane region" description="Helical" evidence="7">
    <location>
        <begin position="67"/>
        <end position="87"/>
    </location>
</feature>
<evidence type="ECO:0000313" key="10">
    <source>
        <dbReference type="Proteomes" id="UP001501257"/>
    </source>
</evidence>
<keyword evidence="5 7" id="KW-1133">Transmembrane helix</keyword>
<feature type="transmembrane region" description="Helical" evidence="7">
    <location>
        <begin position="264"/>
        <end position="285"/>
    </location>
</feature>
<name>A0ABP9TLL8_9MICC</name>
<feature type="transmembrane region" description="Helical" evidence="7">
    <location>
        <begin position="29"/>
        <end position="46"/>
    </location>
</feature>
<keyword evidence="3 9" id="KW-0808">Transferase</keyword>
<dbReference type="PANTHER" id="PTHR30576:SF10">
    <property type="entry name" value="SLL5057 PROTEIN"/>
    <property type="match status" value="1"/>
</dbReference>
<dbReference type="RefSeq" id="WP_210101683.1">
    <property type="nucleotide sequence ID" value="NZ_BAABLK010000027.1"/>
</dbReference>
<evidence type="ECO:0000256" key="5">
    <source>
        <dbReference type="ARBA" id="ARBA00022989"/>
    </source>
</evidence>
<comment type="caution">
    <text evidence="9">The sequence shown here is derived from an EMBL/GenBank/DDBJ whole genome shotgun (WGS) entry which is preliminary data.</text>
</comment>
<dbReference type="EMBL" id="BAABLK010000027">
    <property type="protein sequence ID" value="GAA5227055.1"/>
    <property type="molecule type" value="Genomic_DNA"/>
</dbReference>
<dbReference type="NCBIfam" id="TIGR03025">
    <property type="entry name" value="EPS_sugtrans"/>
    <property type="match status" value="1"/>
</dbReference>